<dbReference type="Gene3D" id="3.40.50.720">
    <property type="entry name" value="NAD(P)-binding Rossmann-like Domain"/>
    <property type="match status" value="1"/>
</dbReference>
<sequence>MYLVTGAAGNVGAEVVRALRAGDHPVRAVVRDPGAANLPAGTEIVTADLDVAETLLPLLDGVDGIFLLPGYKGAAGLLAAAARAGVARVVQLSGGSAGSRDRSNAVTAMMAGAEDLVTESGLPATVLRPASFMSNTFRWLPQLRAGDELRLQFAGVRTAVIDPADIGAVAAVALVSDAHVGRIYTLTGPQPLNAIEQVEILAAELTRPLRVIALSDDESYAEMLTQMPAAYADAFMDFYAHGSLDESAVLSTVSDLTGRTPGDYTSWVRANKAALTAIAN</sequence>
<dbReference type="SUPFAM" id="SSF51735">
    <property type="entry name" value="NAD(P)-binding Rossmann-fold domains"/>
    <property type="match status" value="1"/>
</dbReference>
<dbReference type="InterPro" id="IPR051604">
    <property type="entry name" value="Ergot_Alk_Oxidoreductase"/>
</dbReference>
<dbReference type="PANTHER" id="PTHR43162">
    <property type="match status" value="1"/>
</dbReference>
<protein>
    <submittedName>
        <fullName evidence="2">NAD(P)H-binding protein</fullName>
    </submittedName>
</protein>
<reference evidence="2 3" key="1">
    <citation type="submission" date="2021-06" db="EMBL/GenBank/DDBJ databases">
        <title>Actinomycetes sequencing.</title>
        <authorList>
            <person name="Shan Q."/>
        </authorList>
    </citation>
    <scope>NUCLEOTIDE SEQUENCE [LARGE SCALE GENOMIC DNA]</scope>
    <source>
        <strain evidence="2 3">NEAU-G5</strain>
    </source>
</reference>
<keyword evidence="3" id="KW-1185">Reference proteome</keyword>
<accession>A0ABS6ASM9</accession>
<dbReference type="EMBL" id="JAHKNI010000001">
    <property type="protein sequence ID" value="MBU3061041.1"/>
    <property type="molecule type" value="Genomic_DNA"/>
</dbReference>
<dbReference type="Pfam" id="PF13460">
    <property type="entry name" value="NAD_binding_10"/>
    <property type="match status" value="1"/>
</dbReference>
<feature type="domain" description="NAD(P)-binding" evidence="1">
    <location>
        <begin position="6"/>
        <end position="136"/>
    </location>
</feature>
<dbReference type="PANTHER" id="PTHR43162:SF1">
    <property type="entry name" value="PRESTALK A DIFFERENTIATION PROTEIN A"/>
    <property type="match status" value="1"/>
</dbReference>
<proteinExistence type="predicted"/>
<dbReference type="InterPro" id="IPR036291">
    <property type="entry name" value="NAD(P)-bd_dom_sf"/>
</dbReference>
<evidence type="ECO:0000259" key="1">
    <source>
        <dbReference type="Pfam" id="PF13460"/>
    </source>
</evidence>
<evidence type="ECO:0000313" key="2">
    <source>
        <dbReference type="EMBL" id="MBU3061041.1"/>
    </source>
</evidence>
<dbReference type="InterPro" id="IPR016040">
    <property type="entry name" value="NAD(P)-bd_dom"/>
</dbReference>
<organism evidence="2 3">
    <name type="scientific">Nocardia albiluteola</name>
    <dbReference type="NCBI Taxonomy" id="2842303"/>
    <lineage>
        <taxon>Bacteria</taxon>
        <taxon>Bacillati</taxon>
        <taxon>Actinomycetota</taxon>
        <taxon>Actinomycetes</taxon>
        <taxon>Mycobacteriales</taxon>
        <taxon>Nocardiaceae</taxon>
        <taxon>Nocardia</taxon>
    </lineage>
</organism>
<evidence type="ECO:0000313" key="3">
    <source>
        <dbReference type="Proteomes" id="UP000733379"/>
    </source>
</evidence>
<dbReference type="RefSeq" id="WP_215915805.1">
    <property type="nucleotide sequence ID" value="NZ_JAHKNI010000001.1"/>
</dbReference>
<comment type="caution">
    <text evidence="2">The sequence shown here is derived from an EMBL/GenBank/DDBJ whole genome shotgun (WGS) entry which is preliminary data.</text>
</comment>
<gene>
    <name evidence="2" type="ORF">KO481_05815</name>
</gene>
<dbReference type="Proteomes" id="UP000733379">
    <property type="component" value="Unassembled WGS sequence"/>
</dbReference>
<name>A0ABS6ASM9_9NOCA</name>